<dbReference type="PANTHER" id="PTHR33258:SF1">
    <property type="entry name" value="TRANSPOSASE INSL FOR INSERTION SEQUENCE ELEMENT IS186A-RELATED"/>
    <property type="match status" value="1"/>
</dbReference>
<evidence type="ECO:0000256" key="2">
    <source>
        <dbReference type="ARBA" id="ARBA00010075"/>
    </source>
</evidence>
<evidence type="ECO:0000256" key="5">
    <source>
        <dbReference type="ARBA" id="ARBA00023172"/>
    </source>
</evidence>
<dbReference type="PANTHER" id="PTHR33258">
    <property type="entry name" value="TRANSPOSASE INSL FOR INSERTION SEQUENCE ELEMENT IS186A-RELATED"/>
    <property type="match status" value="1"/>
</dbReference>
<comment type="similarity">
    <text evidence="2">Belongs to the transposase 11 family.</text>
</comment>
<dbReference type="RefSeq" id="WP_071717373.1">
    <property type="nucleotide sequence ID" value="NZ_CBCSHB010000017.1"/>
</dbReference>
<dbReference type="InterPro" id="IPR047952">
    <property type="entry name" value="Transpos_IS4"/>
</dbReference>
<evidence type="ECO:0000313" key="8">
    <source>
        <dbReference type="Proteomes" id="UP000182788"/>
    </source>
</evidence>
<name>A0A1J9V0X8_9BACI</name>
<dbReference type="EMBL" id="MAOI01000006">
    <property type="protein sequence ID" value="OJD82570.1"/>
    <property type="molecule type" value="Genomic_DNA"/>
</dbReference>
<evidence type="ECO:0000256" key="4">
    <source>
        <dbReference type="ARBA" id="ARBA00023125"/>
    </source>
</evidence>
<evidence type="ECO:0000256" key="1">
    <source>
        <dbReference type="ARBA" id="ARBA00002286"/>
    </source>
</evidence>
<gene>
    <name evidence="7" type="ORF">BAU28_19890</name>
</gene>
<feature type="domain" description="Transposase IS4-like" evidence="6">
    <location>
        <begin position="113"/>
        <end position="355"/>
    </location>
</feature>
<keyword evidence="5" id="KW-0233">DNA recombination</keyword>
<evidence type="ECO:0000256" key="3">
    <source>
        <dbReference type="ARBA" id="ARBA00022578"/>
    </source>
</evidence>
<evidence type="ECO:0000313" key="7">
    <source>
        <dbReference type="EMBL" id="OJD82570.1"/>
    </source>
</evidence>
<dbReference type="GeneID" id="87589894"/>
<dbReference type="Gene3D" id="3.90.350.10">
    <property type="entry name" value="Transposase Inhibitor Protein From Tn5, Chain A, domain 1"/>
    <property type="match status" value="1"/>
</dbReference>
<dbReference type="SUPFAM" id="SSF53098">
    <property type="entry name" value="Ribonuclease H-like"/>
    <property type="match status" value="1"/>
</dbReference>
<proteinExistence type="inferred from homology"/>
<dbReference type="GO" id="GO:0006313">
    <property type="term" value="P:DNA transposition"/>
    <property type="evidence" value="ECO:0007669"/>
    <property type="project" value="InterPro"/>
</dbReference>
<dbReference type="AlphaFoldDB" id="A0A1J9V0X8"/>
<reference evidence="7 8" key="1">
    <citation type="submission" date="2016-06" db="EMBL/GenBank/DDBJ databases">
        <title>First insights into the genetic diversity and population structure of in the Bacillus cereus group bacteria from diverse marine environments.</title>
        <authorList>
            <person name="Liu Y."/>
            <person name="Lai Q."/>
            <person name="Shao Z."/>
        </authorList>
    </citation>
    <scope>NUCLEOTIDE SEQUENCE [LARGE SCALE GENOMIC DNA]</scope>
    <source>
        <strain evidence="7 8">NH24A2</strain>
    </source>
</reference>
<dbReference type="InterPro" id="IPR012337">
    <property type="entry name" value="RNaseH-like_sf"/>
</dbReference>
<dbReference type="Proteomes" id="UP000182788">
    <property type="component" value="Unassembled WGS sequence"/>
</dbReference>
<dbReference type="GO" id="GO:0004803">
    <property type="term" value="F:transposase activity"/>
    <property type="evidence" value="ECO:0007669"/>
    <property type="project" value="InterPro"/>
</dbReference>
<keyword evidence="4" id="KW-0238">DNA-binding</keyword>
<evidence type="ECO:0000259" key="6">
    <source>
        <dbReference type="Pfam" id="PF01609"/>
    </source>
</evidence>
<sequence>MSPHALEKLARKVGFVQRKSKYRAEDLVALCIWVSQNIAHTSLTQLCSRLEATTSISMSPEGLNQRFNSQAVQFLQQLLAHLLHQQFCSSSKIPTLYTNYFQVPDKFTSTYQGSGGSGQNAVVKIQLECDLLSDQFLHVHIGSGKHNDKTYGSTCLTSLQPNDVCICDLGYFDLKDLQTIEECNAYFISRLKLNTRIYQKNKEPEYLQNGTIKKHSEYIQLDMEQFIDQLQSGETYEIPEIYIGMYQKLPARLILYKLTETQMKRRQKDLALKEHKKQITYKERSKRLSAINFYITNIPLEYLPKEQVYDFYSLRWQVELIFKTWKSLFRIHHCNSVKLERLECHLYGQLISILLCSSTMFQMRRLLLIKKKRELSEYKAIYMIKDYFPLIYQSLQKETQELTKILFRLINFLQKNGRKPHRYEKKTVFDILGVVYNFSMSHNHVA</sequence>
<comment type="function">
    <text evidence="1">Involved in the transposition of the insertion sequence.</text>
</comment>
<dbReference type="InterPro" id="IPR002559">
    <property type="entry name" value="Transposase_11"/>
</dbReference>
<keyword evidence="3" id="KW-0815">Transposition</keyword>
<protein>
    <submittedName>
        <fullName evidence="7">Transposase</fullName>
    </submittedName>
</protein>
<dbReference type="Pfam" id="PF01609">
    <property type="entry name" value="DDE_Tnp_1"/>
    <property type="match status" value="1"/>
</dbReference>
<comment type="caution">
    <text evidence="7">The sequence shown here is derived from an EMBL/GenBank/DDBJ whole genome shotgun (WGS) entry which is preliminary data.</text>
</comment>
<accession>A0A1J9V0X8</accession>
<dbReference type="NCBIfam" id="NF033592">
    <property type="entry name" value="transpos_IS4_1"/>
    <property type="match status" value="1"/>
</dbReference>
<dbReference type="GO" id="GO:0003677">
    <property type="term" value="F:DNA binding"/>
    <property type="evidence" value="ECO:0007669"/>
    <property type="project" value="UniProtKB-KW"/>
</dbReference>
<organism evidence="7 8">
    <name type="scientific">Bacillus paramycoides</name>
    <dbReference type="NCBI Taxonomy" id="2026194"/>
    <lineage>
        <taxon>Bacteria</taxon>
        <taxon>Bacillati</taxon>
        <taxon>Bacillota</taxon>
        <taxon>Bacilli</taxon>
        <taxon>Bacillales</taxon>
        <taxon>Bacillaceae</taxon>
        <taxon>Bacillus</taxon>
        <taxon>Bacillus cereus group</taxon>
    </lineage>
</organism>